<sequence>MTLKFETVIFIVAHVLTPPKRSRPNVTPVNDENATLSNTIEDMPDAAFDNIQSTSDMDEQNLRFSEFINEGEEYC</sequence>
<dbReference type="RefSeq" id="XP_023461699.1">
    <property type="nucleotide sequence ID" value="XM_023612215.1"/>
</dbReference>
<organism evidence="1 2">
    <name type="scientific">Rhizopus microsporus ATCC 52813</name>
    <dbReference type="NCBI Taxonomy" id="1340429"/>
    <lineage>
        <taxon>Eukaryota</taxon>
        <taxon>Fungi</taxon>
        <taxon>Fungi incertae sedis</taxon>
        <taxon>Mucoromycota</taxon>
        <taxon>Mucoromycotina</taxon>
        <taxon>Mucoromycetes</taxon>
        <taxon>Mucorales</taxon>
        <taxon>Mucorineae</taxon>
        <taxon>Rhizopodaceae</taxon>
        <taxon>Rhizopus</taxon>
    </lineage>
</organism>
<name>A0A2G4SGV5_RHIZD</name>
<dbReference type="AlphaFoldDB" id="A0A2G4SGV5"/>
<accession>A0A2G4SGV5</accession>
<keyword evidence="2" id="KW-1185">Reference proteome</keyword>
<protein>
    <submittedName>
        <fullName evidence="1">Uncharacterized protein</fullName>
    </submittedName>
</protein>
<dbReference type="Proteomes" id="UP000242254">
    <property type="component" value="Unassembled WGS sequence"/>
</dbReference>
<proteinExistence type="predicted"/>
<reference evidence="1 2" key="1">
    <citation type="journal article" date="2016" name="Proc. Natl. Acad. Sci. U.S.A.">
        <title>Lipid metabolic changes in an early divergent fungus govern the establishment of a mutualistic symbiosis with endobacteria.</title>
        <authorList>
            <person name="Lastovetsky O.A."/>
            <person name="Gaspar M.L."/>
            <person name="Mondo S.J."/>
            <person name="LaButti K.M."/>
            <person name="Sandor L."/>
            <person name="Grigoriev I.V."/>
            <person name="Henry S.A."/>
            <person name="Pawlowska T.E."/>
        </authorList>
    </citation>
    <scope>NUCLEOTIDE SEQUENCE [LARGE SCALE GENOMIC DNA]</scope>
    <source>
        <strain evidence="1 2">ATCC 52813</strain>
    </source>
</reference>
<dbReference type="GeneID" id="35443204"/>
<dbReference type="EMBL" id="KZ303869">
    <property type="protein sequence ID" value="PHZ07991.1"/>
    <property type="molecule type" value="Genomic_DNA"/>
</dbReference>
<evidence type="ECO:0000313" key="1">
    <source>
        <dbReference type="EMBL" id="PHZ07991.1"/>
    </source>
</evidence>
<evidence type="ECO:0000313" key="2">
    <source>
        <dbReference type="Proteomes" id="UP000242254"/>
    </source>
</evidence>
<gene>
    <name evidence="1" type="ORF">RHIMIDRAFT_270899</name>
</gene>